<evidence type="ECO:0000256" key="10">
    <source>
        <dbReference type="ARBA" id="ARBA00039658"/>
    </source>
</evidence>
<dbReference type="InterPro" id="IPR043502">
    <property type="entry name" value="DNA/RNA_pol_sf"/>
</dbReference>
<dbReference type="FunFam" id="3.30.70.270:FF:000020">
    <property type="entry name" value="Transposon Tf2-6 polyprotein-like Protein"/>
    <property type="match status" value="1"/>
</dbReference>
<evidence type="ECO:0000259" key="14">
    <source>
        <dbReference type="PROSITE" id="PS50175"/>
    </source>
</evidence>
<dbReference type="GO" id="GO:0006508">
    <property type="term" value="P:proteolysis"/>
    <property type="evidence" value="ECO:0007669"/>
    <property type="project" value="InterPro"/>
</dbReference>
<keyword evidence="18" id="KW-1185">Reference proteome</keyword>
<dbReference type="Pfam" id="PF00665">
    <property type="entry name" value="rve"/>
    <property type="match status" value="1"/>
</dbReference>
<dbReference type="SUPFAM" id="SSF50630">
    <property type="entry name" value="Acid proteases"/>
    <property type="match status" value="1"/>
</dbReference>
<dbReference type="Pfam" id="PF22938">
    <property type="entry name" value="Integrase_p58_C"/>
    <property type="match status" value="1"/>
</dbReference>
<dbReference type="InterPro" id="IPR043128">
    <property type="entry name" value="Rev_trsase/Diguanyl_cyclase"/>
</dbReference>
<dbReference type="PROSITE" id="PS50878">
    <property type="entry name" value="RT_POL"/>
    <property type="match status" value="1"/>
</dbReference>
<evidence type="ECO:0000256" key="12">
    <source>
        <dbReference type="SAM" id="MobiDB-lite"/>
    </source>
</evidence>
<dbReference type="EC" id="3.1.26.4" evidence="2"/>
<feature type="compositionally biased region" description="Polar residues" evidence="12">
    <location>
        <begin position="12"/>
        <end position="24"/>
    </location>
</feature>
<evidence type="ECO:0000256" key="4">
    <source>
        <dbReference type="ARBA" id="ARBA00022679"/>
    </source>
</evidence>
<organism evidence="17 18">
    <name type="scientific">Gadus morhua</name>
    <name type="common">Atlantic cod</name>
    <dbReference type="NCBI Taxonomy" id="8049"/>
    <lineage>
        <taxon>Eukaryota</taxon>
        <taxon>Metazoa</taxon>
        <taxon>Chordata</taxon>
        <taxon>Craniata</taxon>
        <taxon>Vertebrata</taxon>
        <taxon>Euteleostomi</taxon>
        <taxon>Actinopterygii</taxon>
        <taxon>Neopterygii</taxon>
        <taxon>Teleostei</taxon>
        <taxon>Neoteleostei</taxon>
        <taxon>Acanthomorphata</taxon>
        <taxon>Zeiogadaria</taxon>
        <taxon>Gadariae</taxon>
        <taxon>Gadiformes</taxon>
        <taxon>Gadoidei</taxon>
        <taxon>Gadidae</taxon>
        <taxon>Gadus</taxon>
    </lineage>
</organism>
<dbReference type="SUPFAM" id="SSF53098">
    <property type="entry name" value="Ribonuclease H-like"/>
    <property type="match status" value="1"/>
</dbReference>
<evidence type="ECO:0000256" key="6">
    <source>
        <dbReference type="ARBA" id="ARBA00022722"/>
    </source>
</evidence>
<evidence type="ECO:0000256" key="9">
    <source>
        <dbReference type="ARBA" id="ARBA00022918"/>
    </source>
</evidence>
<dbReference type="SUPFAM" id="SSF57756">
    <property type="entry name" value="Retrovirus zinc finger-like domains"/>
    <property type="match status" value="1"/>
</dbReference>
<dbReference type="GO" id="GO:0004190">
    <property type="term" value="F:aspartic-type endopeptidase activity"/>
    <property type="evidence" value="ECO:0007669"/>
    <property type="project" value="InterPro"/>
</dbReference>
<dbReference type="Gene3D" id="3.10.10.10">
    <property type="entry name" value="HIV Type 1 Reverse Transcriptase, subunit A, domain 1"/>
    <property type="match status" value="1"/>
</dbReference>
<keyword evidence="6" id="KW-0540">Nuclease</keyword>
<evidence type="ECO:0000259" key="16">
    <source>
        <dbReference type="PROSITE" id="PS50994"/>
    </source>
</evidence>
<accession>A0A8C4ZVE6</accession>
<dbReference type="PANTHER" id="PTHR37984">
    <property type="entry name" value="PROTEIN CBG26694"/>
    <property type="match status" value="1"/>
</dbReference>
<dbReference type="InterPro" id="IPR041588">
    <property type="entry name" value="Integrase_H2C2"/>
</dbReference>
<dbReference type="InterPro" id="IPR041373">
    <property type="entry name" value="RT_RNaseH"/>
</dbReference>
<dbReference type="AlphaFoldDB" id="A0A8C4ZVE6"/>
<protein>
    <recommendedName>
        <fullName evidence="10">Gypsy retrotransposon integrase-like protein 1</fullName>
        <ecNumber evidence="3">2.7.7.49</ecNumber>
        <ecNumber evidence="2">3.1.26.4</ecNumber>
    </recommendedName>
</protein>
<dbReference type="Gene3D" id="3.30.70.270">
    <property type="match status" value="2"/>
</dbReference>
<keyword evidence="11" id="KW-0479">Metal-binding</keyword>
<dbReference type="GO" id="GO:0003964">
    <property type="term" value="F:RNA-directed DNA polymerase activity"/>
    <property type="evidence" value="ECO:0007669"/>
    <property type="project" value="UniProtKB-KW"/>
</dbReference>
<dbReference type="Pfam" id="PF00078">
    <property type="entry name" value="RVT_1"/>
    <property type="match status" value="1"/>
</dbReference>
<dbReference type="InterPro" id="IPR021109">
    <property type="entry name" value="Peptidase_aspartic_dom_sf"/>
</dbReference>
<keyword evidence="8" id="KW-0378">Hydrolase</keyword>
<dbReference type="GO" id="GO:0015074">
    <property type="term" value="P:DNA integration"/>
    <property type="evidence" value="ECO:0007669"/>
    <property type="project" value="InterPro"/>
</dbReference>
<sequence length="1205" mass="136366">MAARRGQKSYRQESYSIPAAQSRSGGFGHASGPKTNEPNRVPAQKSYTYDKPRVGQGQKPGGPVVCFYCREQGHIKPDCPKLKPRLSGHSCIPRSGEGDTGFGGRLQTTTVLVNGKEATALLDTGSTQTLVQPHLVKARDFVQGRNLRILCVNGDEHEYPTAEVYLEVRGQAYQMIVGVVERLCRAVVIGQDILVLPELVQASKPVNVVVTRSQSRAGAPGEETEEPAELATLRDMPFAEGEIAPPARVRGKKTRMQVRRDRLVGTVEGNAELPLAEPDADWGDISVNFEQLQREDESLLKAYGKVREVGETSTDVPPALSGESYRVREGLLYHQPGEGRAEQLVVPKQLRERVLAMGHKIPWSGHLSNAKSYERIAARFYWPGLYIDVQQYCKTCPECQVTSNRRTSPYPLQSLPIIEVPFARIAMDLVGPLERTKTGYRYILVICDYATRYPEAFPLRRISARPIAQALLQLFSRVGIPQEVLTDQGTAFLSKTLKQVYRLLGIKGIRTTPYHPQTDGLVERYNQTLKGMLRKFVAVNGKDWDHWLPYMLFAYREVPQASTGFSPFELLYGRQVRGPLDVLREAWAGPETPMTQSLVAHVLEMRNKMEEMTELVRSNMEQAQSQQKTWYDKSARKRILQPGQKVLLLLPTSENKLLAKWQGPYEVVRKMGPVTYEINLPGRRKPRRTFHVNLLKEWHERPPELQLRVQAVAEEEECPEQFFPISQQSSPLDLSHLTSRQQKELAGILPPGLFQERPGFTTIVEHSIPLKDTTPVRKRMYRVPERLLPCLKAEVEEMLALGVIERSSSEWSNPVVLVPKKDGTMRFCIDFRQVNAQSHFDAYPMPRLEDLIELLGKASFITTLDLCKGYWQVPLAKEARHCSAFRTPQGLFQFLVMPFGLQGAPASFQRLMDIVLAGTDGFAAAYLDDIVVYSVTWEDHLRHLDDVLQRIQRAGLTIHPLKCAIAKEEVKYLGHILGRGVIRPQKDKVQAVQECQRPKTQKDVRSFLGLVGWYRRFVPDFARRAAPLTDLTRKSGFAKIQWGEEQERAFLDLKGALCKDPVLQSPDFEQHFTVQTDASGVGLGAVLLQGEGDNMKPVAYVSRKLFPRETRYAAVELECLAVKWALDTLKYYLLGRDFTLETDHRALRWLGSMKDSNARITRWFLALQPFRFTVQYRAGRQNTVADFLSRHPVGETPEVVGNVRR</sequence>
<reference evidence="17" key="2">
    <citation type="submission" date="2025-09" db="UniProtKB">
        <authorList>
            <consortium name="Ensembl"/>
        </authorList>
    </citation>
    <scope>IDENTIFICATION</scope>
</reference>
<dbReference type="Gene3D" id="2.40.70.10">
    <property type="entry name" value="Acid Proteases"/>
    <property type="match status" value="1"/>
</dbReference>
<evidence type="ECO:0000259" key="15">
    <source>
        <dbReference type="PROSITE" id="PS50878"/>
    </source>
</evidence>
<keyword evidence="11" id="KW-0862">Zinc</keyword>
<evidence type="ECO:0000256" key="2">
    <source>
        <dbReference type="ARBA" id="ARBA00012180"/>
    </source>
</evidence>
<dbReference type="PROSITE" id="PS50158">
    <property type="entry name" value="ZF_CCHC"/>
    <property type="match status" value="1"/>
</dbReference>
<dbReference type="Pfam" id="PF00098">
    <property type="entry name" value="zf-CCHC"/>
    <property type="match status" value="1"/>
</dbReference>
<dbReference type="Pfam" id="PF17917">
    <property type="entry name" value="RT_RNaseH"/>
    <property type="match status" value="1"/>
</dbReference>
<dbReference type="FunFam" id="3.10.20.370:FF:000001">
    <property type="entry name" value="Retrovirus-related Pol polyprotein from transposon 17.6-like protein"/>
    <property type="match status" value="1"/>
</dbReference>
<dbReference type="InterPro" id="IPR036875">
    <property type="entry name" value="Znf_CCHC_sf"/>
</dbReference>
<keyword evidence="7" id="KW-0255">Endonuclease</keyword>
<evidence type="ECO:0000313" key="18">
    <source>
        <dbReference type="Proteomes" id="UP000694546"/>
    </source>
</evidence>
<dbReference type="FunFam" id="3.30.420.10:FF:000032">
    <property type="entry name" value="Retrovirus-related Pol polyprotein from transposon 297-like Protein"/>
    <property type="match status" value="1"/>
</dbReference>
<evidence type="ECO:0000256" key="3">
    <source>
        <dbReference type="ARBA" id="ARBA00012493"/>
    </source>
</evidence>
<dbReference type="OMA" id="VIRECHP"/>
<keyword evidence="11" id="KW-0863">Zinc-finger</keyword>
<keyword evidence="4" id="KW-0808">Transferase</keyword>
<proteinExistence type="inferred from homology"/>
<feature type="domain" description="CCHC-type" evidence="13">
    <location>
        <begin position="66"/>
        <end position="81"/>
    </location>
</feature>
<dbReference type="EC" id="2.7.7.49" evidence="3"/>
<dbReference type="PROSITE" id="PS50175">
    <property type="entry name" value="ASP_PROT_RETROV"/>
    <property type="match status" value="1"/>
</dbReference>
<dbReference type="InterPro" id="IPR001584">
    <property type="entry name" value="Integrase_cat-core"/>
</dbReference>
<dbReference type="Proteomes" id="UP000694546">
    <property type="component" value="Chromosome 15"/>
</dbReference>
<keyword evidence="9" id="KW-0695">RNA-directed DNA polymerase</keyword>
<comment type="similarity">
    <text evidence="1">Belongs to the beta type-B retroviral polymerase family. HERV class-II K(HML-2) pol subfamily.</text>
</comment>
<dbReference type="InterPro" id="IPR054465">
    <property type="entry name" value="Integrase_p58-like_C"/>
</dbReference>
<dbReference type="SUPFAM" id="SSF56672">
    <property type="entry name" value="DNA/RNA polymerases"/>
    <property type="match status" value="1"/>
</dbReference>
<evidence type="ECO:0000313" key="17">
    <source>
        <dbReference type="Ensembl" id="ENSGMOP00000022744.1"/>
    </source>
</evidence>
<dbReference type="CDD" id="cd09274">
    <property type="entry name" value="RNase_HI_RT_Ty3"/>
    <property type="match status" value="1"/>
</dbReference>
<feature type="domain" description="Peptidase A2" evidence="14">
    <location>
        <begin position="118"/>
        <end position="193"/>
    </location>
</feature>
<dbReference type="InterPro" id="IPR001878">
    <property type="entry name" value="Znf_CCHC"/>
</dbReference>
<dbReference type="GO" id="GO:0004523">
    <property type="term" value="F:RNA-DNA hybrid ribonuclease activity"/>
    <property type="evidence" value="ECO:0007669"/>
    <property type="project" value="UniProtKB-EC"/>
</dbReference>
<dbReference type="Ensembl" id="ENSGMOT00000056593.1">
    <property type="protein sequence ID" value="ENSGMOP00000022744.1"/>
    <property type="gene ID" value="ENSGMOG00000033899.1"/>
</dbReference>
<dbReference type="SMART" id="SM00343">
    <property type="entry name" value="ZnF_C2HC"/>
    <property type="match status" value="1"/>
</dbReference>
<dbReference type="PANTHER" id="PTHR37984:SF5">
    <property type="entry name" value="PROTEIN NYNRIN-LIKE"/>
    <property type="match status" value="1"/>
</dbReference>
<reference evidence="17" key="1">
    <citation type="submission" date="2025-08" db="UniProtKB">
        <authorList>
            <consortium name="Ensembl"/>
        </authorList>
    </citation>
    <scope>IDENTIFICATION</scope>
</reference>
<dbReference type="Pfam" id="PF17921">
    <property type="entry name" value="Integrase_H2C2"/>
    <property type="match status" value="1"/>
</dbReference>
<dbReference type="InterPro" id="IPR036397">
    <property type="entry name" value="RNaseH_sf"/>
</dbReference>
<dbReference type="InterPro" id="IPR000477">
    <property type="entry name" value="RT_dom"/>
</dbReference>
<evidence type="ECO:0000256" key="7">
    <source>
        <dbReference type="ARBA" id="ARBA00022759"/>
    </source>
</evidence>
<dbReference type="GO" id="GO:0008270">
    <property type="term" value="F:zinc ion binding"/>
    <property type="evidence" value="ECO:0007669"/>
    <property type="project" value="UniProtKB-KW"/>
</dbReference>
<dbReference type="CDD" id="cd01647">
    <property type="entry name" value="RT_LTR"/>
    <property type="match status" value="1"/>
</dbReference>
<dbReference type="InterPro" id="IPR001995">
    <property type="entry name" value="Peptidase_A2_cat"/>
</dbReference>
<evidence type="ECO:0000256" key="8">
    <source>
        <dbReference type="ARBA" id="ARBA00022801"/>
    </source>
</evidence>
<evidence type="ECO:0000259" key="13">
    <source>
        <dbReference type="PROSITE" id="PS50158"/>
    </source>
</evidence>
<dbReference type="FunFam" id="1.10.340.70:FF:000001">
    <property type="entry name" value="Retrovirus-related Pol polyprotein from transposon gypsy-like Protein"/>
    <property type="match status" value="1"/>
</dbReference>
<dbReference type="Gene3D" id="4.10.60.10">
    <property type="entry name" value="Zinc finger, CCHC-type"/>
    <property type="match status" value="1"/>
</dbReference>
<dbReference type="InterPro" id="IPR012337">
    <property type="entry name" value="RNaseH-like_sf"/>
</dbReference>
<name>A0A8C4ZVE6_GADMO</name>
<dbReference type="PROSITE" id="PS50994">
    <property type="entry name" value="INTEGRASE"/>
    <property type="match status" value="1"/>
</dbReference>
<keyword evidence="5" id="KW-0548">Nucleotidyltransferase</keyword>
<dbReference type="GeneTree" id="ENSGT01050000244855"/>
<feature type="domain" description="Integrase catalytic" evidence="16">
    <location>
        <begin position="417"/>
        <end position="575"/>
    </location>
</feature>
<evidence type="ECO:0000256" key="11">
    <source>
        <dbReference type="PROSITE-ProRule" id="PRU00047"/>
    </source>
</evidence>
<dbReference type="Gene3D" id="3.30.420.10">
    <property type="entry name" value="Ribonuclease H-like superfamily/Ribonuclease H"/>
    <property type="match status" value="1"/>
</dbReference>
<dbReference type="GO" id="GO:0003676">
    <property type="term" value="F:nucleic acid binding"/>
    <property type="evidence" value="ECO:0007669"/>
    <property type="project" value="InterPro"/>
</dbReference>
<evidence type="ECO:0000256" key="1">
    <source>
        <dbReference type="ARBA" id="ARBA00010879"/>
    </source>
</evidence>
<feature type="domain" description="Reverse transcriptase" evidence="15">
    <location>
        <begin position="799"/>
        <end position="977"/>
    </location>
</feature>
<feature type="region of interest" description="Disordered" evidence="12">
    <location>
        <begin position="1"/>
        <end position="58"/>
    </location>
</feature>
<dbReference type="InterPro" id="IPR050951">
    <property type="entry name" value="Retrovirus_Pol_polyprotein"/>
</dbReference>
<dbReference type="Gene3D" id="1.10.340.70">
    <property type="match status" value="1"/>
</dbReference>
<evidence type="ECO:0000256" key="5">
    <source>
        <dbReference type="ARBA" id="ARBA00022695"/>
    </source>
</evidence>